<dbReference type="GO" id="GO:0004853">
    <property type="term" value="F:uroporphyrinogen decarboxylase activity"/>
    <property type="evidence" value="ECO:0007669"/>
    <property type="project" value="UniProtKB-UniRule"/>
</dbReference>
<name>A0A1F6G9G1_9PROT</name>
<feature type="binding site" evidence="8">
    <location>
        <position position="149"/>
    </location>
    <ligand>
        <name>substrate</name>
    </ligand>
</feature>
<dbReference type="FunFam" id="3.20.20.210:FF:000006">
    <property type="entry name" value="Uroporphyrinogen decarboxylase"/>
    <property type="match status" value="1"/>
</dbReference>
<dbReference type="SUPFAM" id="SSF51726">
    <property type="entry name" value="UROD/MetE-like"/>
    <property type="match status" value="1"/>
</dbReference>
<evidence type="ECO:0000256" key="1">
    <source>
        <dbReference type="ARBA" id="ARBA00004804"/>
    </source>
</evidence>
<accession>A0A1F6G9G1</accession>
<dbReference type="InterPro" id="IPR038071">
    <property type="entry name" value="UROD/MetE-like_sf"/>
</dbReference>
<evidence type="ECO:0000256" key="6">
    <source>
        <dbReference type="ARBA" id="ARBA00023239"/>
    </source>
</evidence>
<evidence type="ECO:0000256" key="3">
    <source>
        <dbReference type="ARBA" id="ARBA00011738"/>
    </source>
</evidence>
<organism evidence="13 14">
    <name type="scientific">Candidatus Lambdaproteobacteria bacterium RIFOXYD2_FULL_50_16</name>
    <dbReference type="NCBI Taxonomy" id="1817772"/>
    <lineage>
        <taxon>Bacteria</taxon>
        <taxon>Pseudomonadati</taxon>
        <taxon>Pseudomonadota</taxon>
        <taxon>Candidatus Lambdaproteobacteria</taxon>
    </lineage>
</organism>
<feature type="domain" description="Uroporphyrinogen decarboxylase (URO-D)" evidence="11">
    <location>
        <begin position="19"/>
        <end position="28"/>
    </location>
</feature>
<evidence type="ECO:0000259" key="12">
    <source>
        <dbReference type="PROSITE" id="PS00907"/>
    </source>
</evidence>
<evidence type="ECO:0000256" key="2">
    <source>
        <dbReference type="ARBA" id="ARBA00009935"/>
    </source>
</evidence>
<feature type="binding site" evidence="8">
    <location>
        <position position="74"/>
    </location>
    <ligand>
        <name>substrate</name>
    </ligand>
</feature>
<reference evidence="13 14" key="1">
    <citation type="journal article" date="2016" name="Nat. Commun.">
        <title>Thousands of microbial genomes shed light on interconnected biogeochemical processes in an aquifer system.</title>
        <authorList>
            <person name="Anantharaman K."/>
            <person name="Brown C.T."/>
            <person name="Hug L.A."/>
            <person name="Sharon I."/>
            <person name="Castelle C.J."/>
            <person name="Probst A.J."/>
            <person name="Thomas B.C."/>
            <person name="Singh A."/>
            <person name="Wilkins M.J."/>
            <person name="Karaoz U."/>
            <person name="Brodie E.L."/>
            <person name="Williams K.H."/>
            <person name="Hubbard S.S."/>
            <person name="Banfield J.F."/>
        </authorList>
    </citation>
    <scope>NUCLEOTIDE SEQUENCE [LARGE SCALE GENOMIC DNA]</scope>
</reference>
<keyword evidence="5 8" id="KW-0210">Decarboxylase</keyword>
<dbReference type="PROSITE" id="PS00906">
    <property type="entry name" value="UROD_1"/>
    <property type="match status" value="1"/>
</dbReference>
<dbReference type="UniPathway" id="UPA00251">
    <property type="reaction ID" value="UER00321"/>
</dbReference>
<evidence type="ECO:0000256" key="4">
    <source>
        <dbReference type="ARBA" id="ARBA00012288"/>
    </source>
</evidence>
<dbReference type="GO" id="GO:0019353">
    <property type="term" value="P:protoporphyrinogen IX biosynthetic process from glutamate"/>
    <property type="evidence" value="ECO:0007669"/>
    <property type="project" value="TreeGrafter"/>
</dbReference>
<dbReference type="PROSITE" id="PS00907">
    <property type="entry name" value="UROD_2"/>
    <property type="match status" value="1"/>
</dbReference>
<dbReference type="InterPro" id="IPR006361">
    <property type="entry name" value="Uroporphyrinogen_deCO2ase_HemE"/>
</dbReference>
<feature type="binding site" evidence="8">
    <location>
        <position position="319"/>
    </location>
    <ligand>
        <name>substrate</name>
    </ligand>
</feature>
<feature type="site" description="Transition state stabilizer" evidence="8">
    <location>
        <position position="74"/>
    </location>
</feature>
<dbReference type="PANTHER" id="PTHR21091:SF169">
    <property type="entry name" value="UROPORPHYRINOGEN DECARBOXYLASE"/>
    <property type="match status" value="1"/>
</dbReference>
<evidence type="ECO:0000256" key="7">
    <source>
        <dbReference type="ARBA" id="ARBA00023244"/>
    </source>
</evidence>
<evidence type="ECO:0000256" key="10">
    <source>
        <dbReference type="RuleBase" id="RU004169"/>
    </source>
</evidence>
<comment type="subcellular location">
    <subcellularLocation>
        <location evidence="8">Cytoplasm</location>
    </subcellularLocation>
</comment>
<evidence type="ECO:0000256" key="9">
    <source>
        <dbReference type="RuleBase" id="RU000554"/>
    </source>
</evidence>
<evidence type="ECO:0000256" key="5">
    <source>
        <dbReference type="ARBA" id="ARBA00022793"/>
    </source>
</evidence>
<sequence>MTEHLLLQAAFKKPIARTPVWVMRQAGRYLPEYRATRAKAGDFLGLCKNVDLAVEVTLQPLDIIGVDGVILFSDILTPLEPMGLELSFNPSPVFANPLKSEADIDNLRVPDPAEGVPYVGAILKKLRVEVRDRVPVIGFAGAPFTLACYAVEGGGSKLFSKTKSLFFDQPKLAFKLMDKLTDMTISYLNYQIDSGAQMVQIFDTWAGSLCPDDYDRYVFPWVAKVFAGLKGQGLVPRCYYINGGAHLLERMAQTGADVVGLDWMSDLGTVKARIGHQVALQGNLDPNVLFASPDVIRSRVKEILDKWGKDSGHIFNLGHGIDKDVNPEHLKAMVAAVKEFSVR</sequence>
<evidence type="ECO:0000313" key="14">
    <source>
        <dbReference type="Proteomes" id="UP000178449"/>
    </source>
</evidence>
<evidence type="ECO:0000256" key="8">
    <source>
        <dbReference type="HAMAP-Rule" id="MF_00218"/>
    </source>
</evidence>
<feature type="binding site" evidence="8">
    <location>
        <begin position="24"/>
        <end position="28"/>
    </location>
    <ligand>
        <name>substrate</name>
    </ligand>
</feature>
<dbReference type="NCBIfam" id="TIGR01464">
    <property type="entry name" value="hemE"/>
    <property type="match status" value="1"/>
</dbReference>
<keyword evidence="7 8" id="KW-0627">Porphyrin biosynthesis</keyword>
<comment type="pathway">
    <text evidence="1 8 9">Porphyrin-containing compound metabolism; protoporphyrin-IX biosynthesis; coproporphyrinogen-III from 5-aminolevulinate: step 4/4.</text>
</comment>
<protein>
    <recommendedName>
        <fullName evidence="4 8">Uroporphyrinogen decarboxylase</fullName>
        <shortName evidence="8">UPD</shortName>
        <shortName evidence="8">URO-D</shortName>
        <ecNumber evidence="4 8">4.1.1.37</ecNumber>
    </recommendedName>
</protein>
<comment type="similarity">
    <text evidence="2 8 10">Belongs to the uroporphyrinogen decarboxylase family.</text>
</comment>
<dbReference type="EMBL" id="MFNE01000035">
    <property type="protein sequence ID" value="OGG94753.1"/>
    <property type="molecule type" value="Genomic_DNA"/>
</dbReference>
<dbReference type="InterPro" id="IPR000257">
    <property type="entry name" value="Uroporphyrinogen_deCOase"/>
</dbReference>
<feature type="binding site" evidence="8">
    <location>
        <position position="204"/>
    </location>
    <ligand>
        <name>substrate</name>
    </ligand>
</feature>
<dbReference type="Gene3D" id="3.20.20.210">
    <property type="match status" value="1"/>
</dbReference>
<dbReference type="HAMAP" id="MF_00218">
    <property type="entry name" value="URO_D"/>
    <property type="match status" value="1"/>
</dbReference>
<dbReference type="AlphaFoldDB" id="A0A1F6G9G1"/>
<gene>
    <name evidence="8" type="primary">hemE</name>
    <name evidence="13" type="ORF">A2527_06020</name>
</gene>
<comment type="caution">
    <text evidence="13">The sequence shown here is derived from an EMBL/GenBank/DDBJ whole genome shotgun (WGS) entry which is preliminary data.</text>
</comment>
<keyword evidence="6 8" id="KW-0456">Lyase</keyword>
<keyword evidence="8" id="KW-0963">Cytoplasm</keyword>
<comment type="function">
    <text evidence="8">Catalyzes the decarboxylation of four acetate groups of uroporphyrinogen-III to yield coproporphyrinogen-III.</text>
</comment>
<proteinExistence type="inferred from homology"/>
<evidence type="ECO:0000313" key="13">
    <source>
        <dbReference type="EMBL" id="OGG94753.1"/>
    </source>
</evidence>
<feature type="domain" description="Uroporphyrinogen decarboxylase (URO-D)" evidence="12">
    <location>
        <begin position="137"/>
        <end position="153"/>
    </location>
</feature>
<comment type="caution">
    <text evidence="8">Lacks conserved residue(s) required for the propagation of feature annotation.</text>
</comment>
<dbReference type="STRING" id="1817772.A2527_06020"/>
<comment type="catalytic activity">
    <reaction evidence="8 9">
        <text>uroporphyrinogen III + 4 H(+) = coproporphyrinogen III + 4 CO2</text>
        <dbReference type="Rhea" id="RHEA:19865"/>
        <dbReference type="ChEBI" id="CHEBI:15378"/>
        <dbReference type="ChEBI" id="CHEBI:16526"/>
        <dbReference type="ChEBI" id="CHEBI:57308"/>
        <dbReference type="ChEBI" id="CHEBI:57309"/>
        <dbReference type="EC" id="4.1.1.37"/>
    </reaction>
</comment>
<comment type="subunit">
    <text evidence="3 8">Homodimer.</text>
</comment>
<evidence type="ECO:0000259" key="11">
    <source>
        <dbReference type="PROSITE" id="PS00906"/>
    </source>
</evidence>
<dbReference type="Pfam" id="PF01208">
    <property type="entry name" value="URO-D"/>
    <property type="match status" value="1"/>
</dbReference>
<dbReference type="GO" id="GO:0005829">
    <property type="term" value="C:cytosol"/>
    <property type="evidence" value="ECO:0007669"/>
    <property type="project" value="TreeGrafter"/>
</dbReference>
<dbReference type="PANTHER" id="PTHR21091">
    <property type="entry name" value="METHYLTETRAHYDROFOLATE:HOMOCYSTEINE METHYLTRANSFERASE RELATED"/>
    <property type="match status" value="1"/>
</dbReference>
<dbReference type="Proteomes" id="UP000178449">
    <property type="component" value="Unassembled WGS sequence"/>
</dbReference>
<dbReference type="CDD" id="cd00717">
    <property type="entry name" value="URO-D"/>
    <property type="match status" value="1"/>
</dbReference>
<dbReference type="EC" id="4.1.1.37" evidence="4 8"/>